<comment type="caution">
    <text evidence="1">The sequence shown here is derived from an EMBL/GenBank/DDBJ whole genome shotgun (WGS) entry which is preliminary data.</text>
</comment>
<gene>
    <name evidence="1" type="ORF">GCM10010191_42460</name>
</gene>
<evidence type="ECO:0000313" key="1">
    <source>
        <dbReference type="EMBL" id="GAA2425643.1"/>
    </source>
</evidence>
<evidence type="ECO:0000313" key="2">
    <source>
        <dbReference type="Proteomes" id="UP001501231"/>
    </source>
</evidence>
<sequence length="97" mass="10742">MREYLIRADEDEGWIAVHVNDLARMLTPHGWGAVAMEGWGDHRLRLGGTELSFSGEAPGWHVAFEGEISPETADAAIETIARQLAEHAGRSVSWFKL</sequence>
<protein>
    <submittedName>
        <fullName evidence="1">Uncharacterized protein</fullName>
    </submittedName>
</protein>
<organism evidence="1 2">
    <name type="scientific">Actinomadura vinacea</name>
    <dbReference type="NCBI Taxonomy" id="115336"/>
    <lineage>
        <taxon>Bacteria</taxon>
        <taxon>Bacillati</taxon>
        <taxon>Actinomycetota</taxon>
        <taxon>Actinomycetes</taxon>
        <taxon>Streptosporangiales</taxon>
        <taxon>Thermomonosporaceae</taxon>
        <taxon>Actinomadura</taxon>
    </lineage>
</organism>
<proteinExistence type="predicted"/>
<name>A0ABN3JA96_9ACTN</name>
<dbReference type="RefSeq" id="WP_344590989.1">
    <property type="nucleotide sequence ID" value="NZ_BAAARW010000016.1"/>
</dbReference>
<accession>A0ABN3JA96</accession>
<keyword evidence="2" id="KW-1185">Reference proteome</keyword>
<dbReference type="Proteomes" id="UP001501231">
    <property type="component" value="Unassembled WGS sequence"/>
</dbReference>
<dbReference type="EMBL" id="BAAARW010000016">
    <property type="protein sequence ID" value="GAA2425643.1"/>
    <property type="molecule type" value="Genomic_DNA"/>
</dbReference>
<reference evidence="1 2" key="1">
    <citation type="journal article" date="2019" name="Int. J. Syst. Evol. Microbiol.">
        <title>The Global Catalogue of Microorganisms (GCM) 10K type strain sequencing project: providing services to taxonomists for standard genome sequencing and annotation.</title>
        <authorList>
            <consortium name="The Broad Institute Genomics Platform"/>
            <consortium name="The Broad Institute Genome Sequencing Center for Infectious Disease"/>
            <person name="Wu L."/>
            <person name="Ma J."/>
        </authorList>
    </citation>
    <scope>NUCLEOTIDE SEQUENCE [LARGE SCALE GENOMIC DNA]</scope>
    <source>
        <strain evidence="1 2">JCM 3325</strain>
    </source>
</reference>